<dbReference type="EC" id="2.4.1.221" evidence="1"/>
<evidence type="ECO:0000256" key="1">
    <source>
        <dbReference type="ARBA" id="ARBA00012196"/>
    </source>
</evidence>
<dbReference type="CDD" id="cd11296">
    <property type="entry name" value="O-FucT_like"/>
    <property type="match status" value="1"/>
</dbReference>
<gene>
    <name evidence="8" type="ORF">EDS130_LOCUS44211</name>
    <name evidence="7" type="ORF">XAT740_LOCUS38128</name>
</gene>
<organism evidence="7 9">
    <name type="scientific">Adineta ricciae</name>
    <name type="common">Rotifer</name>
    <dbReference type="NCBI Taxonomy" id="249248"/>
    <lineage>
        <taxon>Eukaryota</taxon>
        <taxon>Metazoa</taxon>
        <taxon>Spiralia</taxon>
        <taxon>Gnathifera</taxon>
        <taxon>Rotifera</taxon>
        <taxon>Eurotatoria</taxon>
        <taxon>Bdelloidea</taxon>
        <taxon>Adinetida</taxon>
        <taxon>Adinetidae</taxon>
        <taxon>Adineta</taxon>
    </lineage>
</organism>
<comment type="catalytic activity">
    <reaction evidence="5">
        <text>L-threonyl-[protein] + GDP-beta-L-fucose = 3-O-(alpha-L-fucosyl)-L-threonyl-[protein] + GDP + H(+)</text>
        <dbReference type="Rhea" id="RHEA:70491"/>
        <dbReference type="Rhea" id="RHEA-COMP:11060"/>
        <dbReference type="Rhea" id="RHEA-COMP:17915"/>
        <dbReference type="ChEBI" id="CHEBI:15378"/>
        <dbReference type="ChEBI" id="CHEBI:30013"/>
        <dbReference type="ChEBI" id="CHEBI:57273"/>
        <dbReference type="ChEBI" id="CHEBI:58189"/>
        <dbReference type="ChEBI" id="CHEBI:189631"/>
        <dbReference type="EC" id="2.4.1.221"/>
    </reaction>
    <physiologicalReaction direction="left-to-right" evidence="5">
        <dbReference type="Rhea" id="RHEA:70492"/>
    </physiologicalReaction>
</comment>
<evidence type="ECO:0000256" key="3">
    <source>
        <dbReference type="ARBA" id="ARBA00023253"/>
    </source>
</evidence>
<dbReference type="Gene3D" id="3.40.50.11350">
    <property type="match status" value="1"/>
</dbReference>
<comment type="catalytic activity">
    <reaction evidence="6">
        <text>L-seryl-[protein] + GDP-beta-L-fucose = 3-O-(alpha-L-fucosyl)-L-seryl-[protein] + GDP + H(+)</text>
        <dbReference type="Rhea" id="RHEA:63644"/>
        <dbReference type="Rhea" id="RHEA-COMP:9863"/>
        <dbReference type="Rhea" id="RHEA-COMP:17914"/>
        <dbReference type="ChEBI" id="CHEBI:15378"/>
        <dbReference type="ChEBI" id="CHEBI:29999"/>
        <dbReference type="ChEBI" id="CHEBI:57273"/>
        <dbReference type="ChEBI" id="CHEBI:58189"/>
        <dbReference type="ChEBI" id="CHEBI:189632"/>
        <dbReference type="EC" id="2.4.1.221"/>
    </reaction>
    <physiologicalReaction direction="left-to-right" evidence="6">
        <dbReference type="Rhea" id="RHEA:63645"/>
    </physiologicalReaction>
</comment>
<protein>
    <recommendedName>
        <fullName evidence="1">peptide-O-fucosyltransferase</fullName>
        <ecNumber evidence="1">2.4.1.221</ecNumber>
    </recommendedName>
</protein>
<dbReference type="EMBL" id="CAJNOJ010000820">
    <property type="protein sequence ID" value="CAF1526067.1"/>
    <property type="molecule type" value="Genomic_DNA"/>
</dbReference>
<evidence type="ECO:0000256" key="4">
    <source>
        <dbReference type="ARBA" id="ARBA00023277"/>
    </source>
</evidence>
<dbReference type="GO" id="GO:0006004">
    <property type="term" value="P:fucose metabolic process"/>
    <property type="evidence" value="ECO:0007669"/>
    <property type="project" value="UniProtKB-KW"/>
</dbReference>
<dbReference type="InterPro" id="IPR019378">
    <property type="entry name" value="GDP-Fuc_O-FucTrfase"/>
</dbReference>
<sequence>MSVDIHLKTNFHSKQNRSNCNYPSTSQEYFLRNTSSHLPSNVSGAILWSFLYAGLTNQRMRMRNGILLAAKLHRPIIISPWIHSRQTFSSNNHLPWLLIPFTKVFDVELLISCLANYSIVALYPCRPDNCVSGFSPPQLTQNAIEHGENIKLPFVVANFDPWFINQSSTQDNLSSKIDNCFTWSCDVHREGQRLLQIIKNISKERDFSNIFGLHLRIENDFQIHIAKQRQLNYEQDPTVLNSITNLILTNTLNCFNKVITHTDSSQFWVYIATGETKNSTKMVEIRQFFPNMITKEDLSLNDFRLGMDFMAAIDSVILEELAFFIGFRLSTFSAQVARNRRTKGLKSALYTLDLPTRCLKL</sequence>
<evidence type="ECO:0000256" key="5">
    <source>
        <dbReference type="ARBA" id="ARBA00047273"/>
    </source>
</evidence>
<keyword evidence="3" id="KW-0294">Fucose metabolism</keyword>
<dbReference type="Proteomes" id="UP000663828">
    <property type="component" value="Unassembled WGS sequence"/>
</dbReference>
<keyword evidence="2" id="KW-0808">Transferase</keyword>
<dbReference type="AlphaFoldDB" id="A0A815R8E5"/>
<accession>A0A815R8E5</accession>
<evidence type="ECO:0000313" key="7">
    <source>
        <dbReference type="EMBL" id="CAF1473628.1"/>
    </source>
</evidence>
<dbReference type="OrthoDB" id="9974354at2759"/>
<evidence type="ECO:0000256" key="2">
    <source>
        <dbReference type="ARBA" id="ARBA00022679"/>
    </source>
</evidence>
<proteinExistence type="predicted"/>
<dbReference type="Proteomes" id="UP000663852">
    <property type="component" value="Unassembled WGS sequence"/>
</dbReference>
<evidence type="ECO:0000313" key="9">
    <source>
        <dbReference type="Proteomes" id="UP000663828"/>
    </source>
</evidence>
<evidence type="ECO:0000256" key="6">
    <source>
        <dbReference type="ARBA" id="ARBA00048647"/>
    </source>
</evidence>
<name>A0A815R8E5_ADIRI</name>
<keyword evidence="9" id="KW-1185">Reference proteome</keyword>
<reference evidence="7" key="1">
    <citation type="submission" date="2021-02" db="EMBL/GenBank/DDBJ databases">
        <authorList>
            <person name="Nowell W R."/>
        </authorList>
    </citation>
    <scope>NUCLEOTIDE SEQUENCE</scope>
</reference>
<dbReference type="EMBL" id="CAJNOR010004081">
    <property type="protein sequence ID" value="CAF1473628.1"/>
    <property type="molecule type" value="Genomic_DNA"/>
</dbReference>
<dbReference type="Pfam" id="PF10250">
    <property type="entry name" value="O-FucT"/>
    <property type="match status" value="1"/>
</dbReference>
<comment type="caution">
    <text evidence="7">The sequence shown here is derived from an EMBL/GenBank/DDBJ whole genome shotgun (WGS) entry which is preliminary data.</text>
</comment>
<dbReference type="GO" id="GO:0046922">
    <property type="term" value="F:peptide-O-fucosyltransferase activity"/>
    <property type="evidence" value="ECO:0007669"/>
    <property type="project" value="UniProtKB-EC"/>
</dbReference>
<evidence type="ECO:0000313" key="8">
    <source>
        <dbReference type="EMBL" id="CAF1526067.1"/>
    </source>
</evidence>
<keyword evidence="4" id="KW-0119">Carbohydrate metabolism</keyword>